<evidence type="ECO:0000256" key="2">
    <source>
        <dbReference type="ARBA" id="ARBA00008619"/>
    </source>
</evidence>
<comment type="subcellular location">
    <subcellularLocation>
        <location evidence="1">Nucleus membrane</location>
    </subcellularLocation>
</comment>
<dbReference type="GO" id="GO:0007010">
    <property type="term" value="P:cytoskeleton organization"/>
    <property type="evidence" value="ECO:0007669"/>
    <property type="project" value="TreeGrafter"/>
</dbReference>
<name>A0A6A4VLB2_AMPAM</name>
<evidence type="ECO:0000256" key="9">
    <source>
        <dbReference type="SAM" id="MobiDB-lite"/>
    </source>
</evidence>
<feature type="compositionally biased region" description="Low complexity" evidence="9">
    <location>
        <begin position="383"/>
        <end position="403"/>
    </location>
</feature>
<organism evidence="11 12">
    <name type="scientific">Amphibalanus amphitrite</name>
    <name type="common">Striped barnacle</name>
    <name type="synonym">Balanus amphitrite</name>
    <dbReference type="NCBI Taxonomy" id="1232801"/>
    <lineage>
        <taxon>Eukaryota</taxon>
        <taxon>Metazoa</taxon>
        <taxon>Ecdysozoa</taxon>
        <taxon>Arthropoda</taxon>
        <taxon>Crustacea</taxon>
        <taxon>Multicrustacea</taxon>
        <taxon>Cirripedia</taxon>
        <taxon>Thoracica</taxon>
        <taxon>Thoracicalcarea</taxon>
        <taxon>Balanomorpha</taxon>
        <taxon>Balanoidea</taxon>
        <taxon>Balanidae</taxon>
        <taxon>Amphibalaninae</taxon>
        <taxon>Amphibalanus</taxon>
    </lineage>
</organism>
<dbReference type="OrthoDB" id="10066957at2759"/>
<evidence type="ECO:0000256" key="5">
    <source>
        <dbReference type="ARBA" id="ARBA00023136"/>
    </source>
</evidence>
<comment type="similarity">
    <text evidence="2">Belongs to the nesprin family.</text>
</comment>
<gene>
    <name evidence="11" type="ORF">FJT64_007148</name>
</gene>
<keyword evidence="5 7" id="KW-0472">Membrane</keyword>
<feature type="topological domain" description="Cytoplasmic" evidence="7">
    <location>
        <begin position="1"/>
        <end position="537"/>
    </location>
</feature>
<feature type="topological domain" description="Perinuclear space" evidence="7">
    <location>
        <begin position="559"/>
        <end position="584"/>
    </location>
</feature>
<feature type="region of interest" description="Disordered" evidence="9">
    <location>
        <begin position="495"/>
        <end position="526"/>
    </location>
</feature>
<dbReference type="PROSITE" id="PS51049">
    <property type="entry name" value="KASH"/>
    <property type="match status" value="1"/>
</dbReference>
<accession>A0A6A4VLB2</accession>
<dbReference type="PANTHER" id="PTHR21524">
    <property type="entry name" value="SPECTRIN REPEAT CONTAINING NUCLEAR ENVELOPE PROTEIN 2"/>
    <property type="match status" value="1"/>
</dbReference>
<evidence type="ECO:0000256" key="8">
    <source>
        <dbReference type="SAM" id="Coils"/>
    </source>
</evidence>
<reference evidence="11 12" key="1">
    <citation type="submission" date="2019-07" db="EMBL/GenBank/DDBJ databases">
        <title>Draft genome assembly of a fouling barnacle, Amphibalanus amphitrite (Darwin, 1854): The first reference genome for Thecostraca.</title>
        <authorList>
            <person name="Kim W."/>
        </authorList>
    </citation>
    <scope>NUCLEOTIDE SEQUENCE [LARGE SCALE GENOMIC DNA]</scope>
    <source>
        <strain evidence="11">SNU_AA5</strain>
        <tissue evidence="11">Soma without cirri and trophi</tissue>
    </source>
</reference>
<evidence type="ECO:0000259" key="10">
    <source>
        <dbReference type="PROSITE" id="PS51049"/>
    </source>
</evidence>
<dbReference type="SMART" id="SM01249">
    <property type="entry name" value="KASH"/>
    <property type="match status" value="1"/>
</dbReference>
<protein>
    <recommendedName>
        <fullName evidence="10">KASH domain-containing protein</fullName>
    </recommendedName>
</protein>
<evidence type="ECO:0000256" key="1">
    <source>
        <dbReference type="ARBA" id="ARBA00004126"/>
    </source>
</evidence>
<sequence>MTTIAAEDIRTAVMEHLCQEEFTTRLLDLVTEAVAQAVNKVNEASEARIAALEDELESTKMRLEEAEQKMEDMEAYSRRNAIIISGVPEAPNDDTDRLVMDVGRAAGISLAPETLDRSHRLGRLQPGKVRPIIVKFTSFNARQKMFLKRKELSAERVPNHPTLTRSAITKIYISECLTPKNQHLMYVARQLKKQKTLWAAYSTNGIVKIKKTEEETAKPIKCLADLVDIVGADALREFQPRRATNHVAGTSAAGTNAAGRPAQRAAADPSWRMTEAIDAWALQQQLADRRLQLVDINADVHGHVAGGGHESLKDDVASLYRIWDEVSHRTQSQLEHLSDAAATWREFEAERAALAADMEADRRRLSVLQRTIDGSADGVDSEPTGSDAASAAARRPAPTSADRGSLAGLSGGGPDEFSEGTSGYDSACSDELSERERRLGRLRRMANGLETLLAPAGPAWSGITHSLSEVSTDLRQLQLSCRQLVARTARQLPAQSAAGGWRQRTGPVLRRRGGAAGGPAAPRGRAGRRGWTRRWLRAALPFQVALLLALCAAYLLEPGCCDDLNYLARSLTPQLRYISGPPPI</sequence>
<dbReference type="Proteomes" id="UP000440578">
    <property type="component" value="Unassembled WGS sequence"/>
</dbReference>
<dbReference type="InterPro" id="IPR012315">
    <property type="entry name" value="KASH"/>
</dbReference>
<evidence type="ECO:0000313" key="12">
    <source>
        <dbReference type="Proteomes" id="UP000440578"/>
    </source>
</evidence>
<dbReference type="EMBL" id="VIIS01001627">
    <property type="protein sequence ID" value="KAF0295316.1"/>
    <property type="molecule type" value="Genomic_DNA"/>
</dbReference>
<dbReference type="PANTHER" id="PTHR21524:SF5">
    <property type="entry name" value="SPECTRIN REPEAT CONTAINING NUCLEAR ENVELOPE PROTEIN 2"/>
    <property type="match status" value="1"/>
</dbReference>
<dbReference type="GO" id="GO:0007097">
    <property type="term" value="P:nuclear migration"/>
    <property type="evidence" value="ECO:0007669"/>
    <property type="project" value="TreeGrafter"/>
</dbReference>
<dbReference type="GO" id="GO:0048471">
    <property type="term" value="C:perinuclear region of cytoplasm"/>
    <property type="evidence" value="ECO:0007669"/>
    <property type="project" value="TreeGrafter"/>
</dbReference>
<evidence type="ECO:0000256" key="4">
    <source>
        <dbReference type="ARBA" id="ARBA00022989"/>
    </source>
</evidence>
<keyword evidence="8" id="KW-0175">Coiled coil</keyword>
<dbReference type="Gene3D" id="3.30.70.1820">
    <property type="entry name" value="L1 transposable element, RRM domain"/>
    <property type="match status" value="1"/>
</dbReference>
<dbReference type="GO" id="GO:0019894">
    <property type="term" value="F:kinesin binding"/>
    <property type="evidence" value="ECO:0007669"/>
    <property type="project" value="TreeGrafter"/>
</dbReference>
<dbReference type="Pfam" id="PF10541">
    <property type="entry name" value="KASH"/>
    <property type="match status" value="1"/>
</dbReference>
<feature type="region of interest" description="Disordered" evidence="9">
    <location>
        <begin position="374"/>
        <end position="431"/>
    </location>
</feature>
<evidence type="ECO:0000256" key="3">
    <source>
        <dbReference type="ARBA" id="ARBA00022692"/>
    </source>
</evidence>
<comment type="caution">
    <text evidence="11">The sequence shown here is derived from an EMBL/GenBank/DDBJ whole genome shotgun (WGS) entry which is preliminary data.</text>
</comment>
<keyword evidence="6" id="KW-0539">Nucleus</keyword>
<keyword evidence="3 7" id="KW-0812">Transmembrane</keyword>
<feature type="coiled-coil region" evidence="8">
    <location>
        <begin position="35"/>
        <end position="76"/>
    </location>
</feature>
<keyword evidence="4" id="KW-1133">Transmembrane helix</keyword>
<keyword evidence="12" id="KW-1185">Reference proteome</keyword>
<evidence type="ECO:0000256" key="6">
    <source>
        <dbReference type="ARBA" id="ARBA00023242"/>
    </source>
</evidence>
<feature type="domain" description="KASH" evidence="10">
    <location>
        <begin position="529"/>
        <end position="584"/>
    </location>
</feature>
<dbReference type="AlphaFoldDB" id="A0A6A4VLB2"/>
<proteinExistence type="inferred from homology"/>
<dbReference type="GO" id="GO:0031965">
    <property type="term" value="C:nuclear membrane"/>
    <property type="evidence" value="ECO:0007669"/>
    <property type="project" value="UniProtKB-SubCell"/>
</dbReference>
<evidence type="ECO:0000313" key="11">
    <source>
        <dbReference type="EMBL" id="KAF0295316.1"/>
    </source>
</evidence>
<evidence type="ECO:0000256" key="7">
    <source>
        <dbReference type="PROSITE-ProRule" id="PRU00385"/>
    </source>
</evidence>
<dbReference type="GO" id="GO:0006997">
    <property type="term" value="P:nucleus organization"/>
    <property type="evidence" value="ECO:0007669"/>
    <property type="project" value="TreeGrafter"/>
</dbReference>